<name>A0A9N9ES97_9GLOM</name>
<sequence length="382" mass="43565">MANLVKGPSQTLYKEFNPTAYFSYQPGRKSFQQGYLGITNNVSIVGSLHIRNPANQPLYAKRIQISFLGTEYIQLQETGPKVLTYSTNSICKIIIELWTSPNDDYYEIHDMDLPFEIPLPLDLPSSLTLNKERGKIQYSLRAIISKKPSIKHFRGSTKIIQCAYTVDRYTLPPLPLPVPKQWTKESPMKRGIGYEILLNNTVFGPRYPIVVRLKLTFYDTLVSLEDIVVGLKEYTFIGTPSDSKNKSKYIGRKFVKGKQIPMTSESQYSQFITDVKFSIPEDCIGKLSWSTEGLNIKVTHKVKIKVKFGLFSKYNINLEAPVKILNMLSVEEEAYLAAEILHQQEISRYSEPETQSNTNTPPPTYEPDWFANQTSLPDYSSI</sequence>
<dbReference type="PANTHER" id="PTHR36419:SF1">
    <property type="entry name" value="RHO1 GEF LOCALIZING PROTEIN 1"/>
    <property type="match status" value="1"/>
</dbReference>
<feature type="compositionally biased region" description="Polar residues" evidence="1">
    <location>
        <begin position="348"/>
        <end position="359"/>
    </location>
</feature>
<gene>
    <name evidence="3" type="ORF">FCALED_LOCUS12772</name>
</gene>
<dbReference type="OrthoDB" id="2379475at2759"/>
<evidence type="ECO:0000259" key="2">
    <source>
        <dbReference type="Pfam" id="PF02752"/>
    </source>
</evidence>
<dbReference type="InterPro" id="IPR053060">
    <property type="entry name" value="Cytokinesis_Signaling_Reg"/>
</dbReference>
<dbReference type="InterPro" id="IPR011022">
    <property type="entry name" value="Arrestin_C-like"/>
</dbReference>
<feature type="region of interest" description="Disordered" evidence="1">
    <location>
        <begin position="348"/>
        <end position="382"/>
    </location>
</feature>
<feature type="compositionally biased region" description="Polar residues" evidence="1">
    <location>
        <begin position="371"/>
        <end position="382"/>
    </location>
</feature>
<evidence type="ECO:0000256" key="1">
    <source>
        <dbReference type="SAM" id="MobiDB-lite"/>
    </source>
</evidence>
<accession>A0A9N9ES97</accession>
<comment type="caution">
    <text evidence="3">The sequence shown here is derived from an EMBL/GenBank/DDBJ whole genome shotgun (WGS) entry which is preliminary data.</text>
</comment>
<organism evidence="3 4">
    <name type="scientific">Funneliformis caledonium</name>
    <dbReference type="NCBI Taxonomy" id="1117310"/>
    <lineage>
        <taxon>Eukaryota</taxon>
        <taxon>Fungi</taxon>
        <taxon>Fungi incertae sedis</taxon>
        <taxon>Mucoromycota</taxon>
        <taxon>Glomeromycotina</taxon>
        <taxon>Glomeromycetes</taxon>
        <taxon>Glomerales</taxon>
        <taxon>Glomeraceae</taxon>
        <taxon>Funneliformis</taxon>
    </lineage>
</organism>
<feature type="domain" description="Arrestin C-terminal-like" evidence="2">
    <location>
        <begin position="193"/>
        <end position="326"/>
    </location>
</feature>
<dbReference type="Proteomes" id="UP000789570">
    <property type="component" value="Unassembled WGS sequence"/>
</dbReference>
<proteinExistence type="predicted"/>
<dbReference type="GO" id="GO:0000917">
    <property type="term" value="P:division septum assembly"/>
    <property type="evidence" value="ECO:0007669"/>
    <property type="project" value="TreeGrafter"/>
</dbReference>
<dbReference type="AlphaFoldDB" id="A0A9N9ES97"/>
<evidence type="ECO:0000313" key="3">
    <source>
        <dbReference type="EMBL" id="CAG8687339.1"/>
    </source>
</evidence>
<dbReference type="EMBL" id="CAJVPQ010006605">
    <property type="protein sequence ID" value="CAG8687339.1"/>
    <property type="molecule type" value="Genomic_DNA"/>
</dbReference>
<protein>
    <submittedName>
        <fullName evidence="3">10592_t:CDS:1</fullName>
    </submittedName>
</protein>
<dbReference type="PANTHER" id="PTHR36419">
    <property type="entry name" value="ARRESTIN FAMILY PROTEIN 1"/>
    <property type="match status" value="1"/>
</dbReference>
<dbReference type="Pfam" id="PF02752">
    <property type="entry name" value="Arrestin_C"/>
    <property type="match status" value="1"/>
</dbReference>
<reference evidence="3" key="1">
    <citation type="submission" date="2021-06" db="EMBL/GenBank/DDBJ databases">
        <authorList>
            <person name="Kallberg Y."/>
            <person name="Tangrot J."/>
            <person name="Rosling A."/>
        </authorList>
    </citation>
    <scope>NUCLEOTIDE SEQUENCE</scope>
    <source>
        <strain evidence="3">UK204</strain>
    </source>
</reference>
<dbReference type="InterPro" id="IPR014752">
    <property type="entry name" value="Arrestin-like_C"/>
</dbReference>
<keyword evidence="4" id="KW-1185">Reference proteome</keyword>
<evidence type="ECO:0000313" key="4">
    <source>
        <dbReference type="Proteomes" id="UP000789570"/>
    </source>
</evidence>
<dbReference type="GO" id="GO:0000935">
    <property type="term" value="C:division septum"/>
    <property type="evidence" value="ECO:0007669"/>
    <property type="project" value="TreeGrafter"/>
</dbReference>
<dbReference type="Gene3D" id="2.60.40.640">
    <property type="match status" value="1"/>
</dbReference>